<evidence type="ECO:0000259" key="13">
    <source>
        <dbReference type="SMART" id="SM00563"/>
    </source>
</evidence>
<dbReference type="PANTHER" id="PTHR12497:SF0">
    <property type="entry name" value="TAFAZZIN"/>
    <property type="match status" value="1"/>
</dbReference>
<keyword evidence="3" id="KW-0808">Transferase</keyword>
<dbReference type="GO" id="GO:0047184">
    <property type="term" value="F:1-acylglycerophosphocholine O-acyltransferase activity"/>
    <property type="evidence" value="ECO:0007669"/>
    <property type="project" value="TreeGrafter"/>
</dbReference>
<dbReference type="GO" id="GO:0007007">
    <property type="term" value="P:inner mitochondrial membrane organization"/>
    <property type="evidence" value="ECO:0007669"/>
    <property type="project" value="TreeGrafter"/>
</dbReference>
<dbReference type="SUPFAM" id="SSF69593">
    <property type="entry name" value="Glycerol-3-phosphate (1)-acyltransferase"/>
    <property type="match status" value="1"/>
</dbReference>
<evidence type="ECO:0000256" key="2">
    <source>
        <dbReference type="ARBA" id="ARBA00010524"/>
    </source>
</evidence>
<evidence type="ECO:0000256" key="4">
    <source>
        <dbReference type="ARBA" id="ARBA00022787"/>
    </source>
</evidence>
<evidence type="ECO:0000256" key="6">
    <source>
        <dbReference type="ARBA" id="ARBA00023098"/>
    </source>
</evidence>
<dbReference type="HOGENOM" id="CLU_046747_0_1_1"/>
<dbReference type="PANTHER" id="PTHR12497">
    <property type="entry name" value="TAZ PROTEIN TAFAZZIN"/>
    <property type="match status" value="1"/>
</dbReference>
<evidence type="ECO:0000256" key="1">
    <source>
        <dbReference type="ARBA" id="ARBA00004137"/>
    </source>
</evidence>
<dbReference type="InterPro" id="IPR000872">
    <property type="entry name" value="Tafazzin"/>
</dbReference>
<keyword evidence="15" id="KW-1185">Reference proteome</keyword>
<keyword evidence="9" id="KW-0012">Acyltransferase</keyword>
<evidence type="ECO:0000256" key="12">
    <source>
        <dbReference type="RuleBase" id="RU365062"/>
    </source>
</evidence>
<dbReference type="AlphaFoldDB" id="A0A0C3Q0S8"/>
<evidence type="ECO:0000256" key="5">
    <source>
        <dbReference type="ARBA" id="ARBA00022792"/>
    </source>
</evidence>
<evidence type="ECO:0000256" key="11">
    <source>
        <dbReference type="ARBA" id="ARBA00047906"/>
    </source>
</evidence>
<dbReference type="GO" id="GO:0005743">
    <property type="term" value="C:mitochondrial inner membrane"/>
    <property type="evidence" value="ECO:0007669"/>
    <property type="project" value="UniProtKB-SubCell"/>
</dbReference>
<evidence type="ECO:0000256" key="10">
    <source>
        <dbReference type="ARBA" id="ARBA00024323"/>
    </source>
</evidence>
<dbReference type="PRINTS" id="PR00979">
    <property type="entry name" value="TAFAZZIN"/>
</dbReference>
<reference evidence="15" key="2">
    <citation type="submission" date="2015-01" db="EMBL/GenBank/DDBJ databases">
        <title>Evolutionary Origins and Diversification of the Mycorrhizal Mutualists.</title>
        <authorList>
            <consortium name="DOE Joint Genome Institute"/>
            <consortium name="Mycorrhizal Genomics Consortium"/>
            <person name="Kohler A."/>
            <person name="Kuo A."/>
            <person name="Nagy L.G."/>
            <person name="Floudas D."/>
            <person name="Copeland A."/>
            <person name="Barry K.W."/>
            <person name="Cichocki N."/>
            <person name="Veneault-Fourrey C."/>
            <person name="LaButti K."/>
            <person name="Lindquist E.A."/>
            <person name="Lipzen A."/>
            <person name="Lundell T."/>
            <person name="Morin E."/>
            <person name="Murat C."/>
            <person name="Riley R."/>
            <person name="Ohm R."/>
            <person name="Sun H."/>
            <person name="Tunlid A."/>
            <person name="Henrissat B."/>
            <person name="Grigoriev I.V."/>
            <person name="Hibbett D.S."/>
            <person name="Martin F."/>
        </authorList>
    </citation>
    <scope>NUCLEOTIDE SEQUENCE [LARGE SCALE GENOMIC DNA]</scope>
    <source>
        <strain evidence="15">MUT 4182</strain>
    </source>
</reference>
<evidence type="ECO:0000256" key="9">
    <source>
        <dbReference type="ARBA" id="ARBA00023315"/>
    </source>
</evidence>
<dbReference type="GO" id="GO:0005741">
    <property type="term" value="C:mitochondrial outer membrane"/>
    <property type="evidence" value="ECO:0007669"/>
    <property type="project" value="UniProtKB-SubCell"/>
</dbReference>
<evidence type="ECO:0000256" key="3">
    <source>
        <dbReference type="ARBA" id="ARBA00022679"/>
    </source>
</evidence>
<keyword evidence="7" id="KW-0496">Mitochondrion</keyword>
<evidence type="ECO:0000313" key="14">
    <source>
        <dbReference type="EMBL" id="KIO16006.1"/>
    </source>
</evidence>
<keyword evidence="5" id="KW-0999">Mitochondrion inner membrane</keyword>
<dbReference type="GO" id="GO:0035965">
    <property type="term" value="P:cardiolipin acyl-chain remodeling"/>
    <property type="evidence" value="ECO:0007669"/>
    <property type="project" value="TreeGrafter"/>
</dbReference>
<keyword evidence="4" id="KW-1000">Mitochondrion outer membrane</keyword>
<keyword evidence="6" id="KW-0443">Lipid metabolism</keyword>
<reference evidence="14 15" key="1">
    <citation type="submission" date="2014-04" db="EMBL/GenBank/DDBJ databases">
        <authorList>
            <consortium name="DOE Joint Genome Institute"/>
            <person name="Kuo A."/>
            <person name="Girlanda M."/>
            <person name="Perotto S."/>
            <person name="Kohler A."/>
            <person name="Nagy L.G."/>
            <person name="Floudas D."/>
            <person name="Copeland A."/>
            <person name="Barry K.W."/>
            <person name="Cichocki N."/>
            <person name="Veneault-Fourrey C."/>
            <person name="LaButti K."/>
            <person name="Lindquist E.A."/>
            <person name="Lipzen A."/>
            <person name="Lundell T."/>
            <person name="Morin E."/>
            <person name="Murat C."/>
            <person name="Sun H."/>
            <person name="Tunlid A."/>
            <person name="Henrissat B."/>
            <person name="Grigoriev I.V."/>
            <person name="Hibbett D.S."/>
            <person name="Martin F."/>
            <person name="Nordberg H.P."/>
            <person name="Cantor M.N."/>
            <person name="Hua S.X."/>
        </authorList>
    </citation>
    <scope>NUCLEOTIDE SEQUENCE [LARGE SCALE GENOMIC DNA]</scope>
    <source>
        <strain evidence="14 15">MUT 4182</strain>
    </source>
</reference>
<dbReference type="OrthoDB" id="193467at2759"/>
<dbReference type="STRING" id="1051891.A0A0C3Q0S8"/>
<evidence type="ECO:0000256" key="8">
    <source>
        <dbReference type="ARBA" id="ARBA00023136"/>
    </source>
</evidence>
<evidence type="ECO:0000256" key="7">
    <source>
        <dbReference type="ARBA" id="ARBA00023128"/>
    </source>
</evidence>
<comment type="catalytic activity">
    <reaction evidence="11">
        <text>1'-[1,2-diacyl-sn-glycero-3-phospho],3'-[1-acyl-sn-glycero-3-phospho]-glycerol + a 1,2-diacyl-sn-glycero-3-phosphocholine = a cardiolipin + a 1-acyl-sn-glycero-3-phosphocholine</text>
        <dbReference type="Rhea" id="RHEA:33731"/>
        <dbReference type="ChEBI" id="CHEBI:57643"/>
        <dbReference type="ChEBI" id="CHEBI:58168"/>
        <dbReference type="ChEBI" id="CHEBI:62237"/>
        <dbReference type="ChEBI" id="CHEBI:64743"/>
    </reaction>
    <physiologicalReaction direction="left-to-right" evidence="11">
        <dbReference type="Rhea" id="RHEA:33732"/>
    </physiologicalReaction>
    <physiologicalReaction direction="right-to-left" evidence="11">
        <dbReference type="Rhea" id="RHEA:33733"/>
    </physiologicalReaction>
</comment>
<gene>
    <name evidence="14" type="ORF">M407DRAFT_86522</name>
</gene>
<name>A0A0C3Q0S8_9AGAM</name>
<comment type="subcellular location">
    <subcellularLocation>
        <location evidence="1">Mitochondrion inner membrane</location>
        <topology evidence="1">Peripheral membrane protein</topology>
        <orientation evidence="1">Intermembrane side</orientation>
    </subcellularLocation>
    <subcellularLocation>
        <location evidence="10">Mitochondrion outer membrane</location>
        <topology evidence="10">Peripheral membrane protein</topology>
        <orientation evidence="10">Intermembrane side</orientation>
    </subcellularLocation>
</comment>
<feature type="domain" description="Phospholipid/glycerol acyltransferase" evidence="13">
    <location>
        <begin position="44"/>
        <end position="173"/>
    </location>
</feature>
<keyword evidence="8" id="KW-0472">Membrane</keyword>
<dbReference type="CDD" id="cd07989">
    <property type="entry name" value="LPLAT_AGPAT-like"/>
    <property type="match status" value="1"/>
</dbReference>
<dbReference type="SMART" id="SM00563">
    <property type="entry name" value="PlsC"/>
    <property type="match status" value="1"/>
</dbReference>
<dbReference type="InterPro" id="IPR002123">
    <property type="entry name" value="Plipid/glycerol_acylTrfase"/>
</dbReference>
<evidence type="ECO:0000313" key="15">
    <source>
        <dbReference type="Proteomes" id="UP000054248"/>
    </source>
</evidence>
<protein>
    <recommendedName>
        <fullName evidence="12">Tafazzin family protein</fullName>
    </recommendedName>
</protein>
<accession>A0A0C3Q0S8</accession>
<proteinExistence type="inferred from homology"/>
<organism evidence="14 15">
    <name type="scientific">Tulasnella calospora MUT 4182</name>
    <dbReference type="NCBI Taxonomy" id="1051891"/>
    <lineage>
        <taxon>Eukaryota</taxon>
        <taxon>Fungi</taxon>
        <taxon>Dikarya</taxon>
        <taxon>Basidiomycota</taxon>
        <taxon>Agaricomycotina</taxon>
        <taxon>Agaricomycetes</taxon>
        <taxon>Cantharellales</taxon>
        <taxon>Tulasnellaceae</taxon>
        <taxon>Tulasnella</taxon>
    </lineage>
</organism>
<dbReference type="Proteomes" id="UP000054248">
    <property type="component" value="Unassembled WGS sequence"/>
</dbReference>
<comment type="similarity">
    <text evidence="2 12">Belongs to the taffazin family.</text>
</comment>
<dbReference type="Pfam" id="PF01553">
    <property type="entry name" value="Acyltransferase"/>
    <property type="match status" value="1"/>
</dbReference>
<sequence length="259" mass="28896">MLTVGAVGLASKLFLRLGCSEVHVNGLPILLDALKEENRRGQGIITVANHISVWDDPVAWGILPWRSYFSSRTTRWTLGASDIMFTNPLSSQFFRNGQVIETFRGQGIHQEALNIAIEKLNCGDWIHIFPEGKVNQVKLHPGRGLLRFKWGVAHMMLRAKVPPKVIPIYLEGFDDVMPENRGFPKFLPRLGSKIRVTFGEPTGITQEVGSIIEGWKSQDHHAIGECEADPEAGVRIALTDVLQRAVKRLGDHATRQSHP</sequence>
<dbReference type="EMBL" id="KN823714">
    <property type="protein sequence ID" value="KIO16006.1"/>
    <property type="molecule type" value="Genomic_DNA"/>
</dbReference>